<evidence type="ECO:0000256" key="12">
    <source>
        <dbReference type="HAMAP-Rule" id="MF_01811"/>
    </source>
</evidence>
<dbReference type="InterPro" id="IPR001708">
    <property type="entry name" value="YidC/ALB3/OXA1/COX18"/>
</dbReference>
<keyword evidence="3 12" id="KW-1003">Cell membrane</keyword>
<dbReference type="CDD" id="cd20070">
    <property type="entry name" value="5TM_YidC_Alb3"/>
    <property type="match status" value="1"/>
</dbReference>
<keyword evidence="11 12" id="KW-0449">Lipoprotein</keyword>
<evidence type="ECO:0000259" key="14">
    <source>
        <dbReference type="Pfam" id="PF02096"/>
    </source>
</evidence>
<dbReference type="GO" id="GO:0005886">
    <property type="term" value="C:plasma membrane"/>
    <property type="evidence" value="ECO:0007669"/>
    <property type="project" value="UniProtKB-SubCell"/>
</dbReference>
<dbReference type="PANTHER" id="PTHR12428">
    <property type="entry name" value="OXA1"/>
    <property type="match status" value="1"/>
</dbReference>
<dbReference type="PRINTS" id="PR00701">
    <property type="entry name" value="60KDINNERMP"/>
</dbReference>
<keyword evidence="2 12" id="KW-0813">Transport</keyword>
<accession>A0A0H4QI84</accession>
<organism evidence="15 16">
    <name type="scientific">Companilactobacillus ginsenosidimutans</name>
    <dbReference type="NCBI Taxonomy" id="1007676"/>
    <lineage>
        <taxon>Bacteria</taxon>
        <taxon>Bacillati</taxon>
        <taxon>Bacillota</taxon>
        <taxon>Bacilli</taxon>
        <taxon>Lactobacillales</taxon>
        <taxon>Lactobacillaceae</taxon>
        <taxon>Companilactobacillus</taxon>
    </lineage>
</organism>
<feature type="transmembrane region" description="Helical" evidence="12">
    <location>
        <begin position="55"/>
        <end position="88"/>
    </location>
</feature>
<dbReference type="HAMAP" id="MF_01811">
    <property type="entry name" value="YidC_type2"/>
    <property type="match status" value="1"/>
</dbReference>
<dbReference type="EMBL" id="CP012034">
    <property type="protein sequence ID" value="AKP67652.1"/>
    <property type="molecule type" value="Genomic_DNA"/>
</dbReference>
<dbReference type="AlphaFoldDB" id="A0A0H4QI84"/>
<evidence type="ECO:0000256" key="9">
    <source>
        <dbReference type="ARBA" id="ARBA00023139"/>
    </source>
</evidence>
<dbReference type="RefSeq" id="WP_048705143.1">
    <property type="nucleotide sequence ID" value="NZ_CP012034.1"/>
</dbReference>
<keyword evidence="4 12" id="KW-0812">Transmembrane</keyword>
<evidence type="ECO:0000313" key="15">
    <source>
        <dbReference type="EMBL" id="AKP67652.1"/>
    </source>
</evidence>
<evidence type="ECO:0000256" key="4">
    <source>
        <dbReference type="ARBA" id="ARBA00022692"/>
    </source>
</evidence>
<dbReference type="InterPro" id="IPR047196">
    <property type="entry name" value="YidC_ALB_C"/>
</dbReference>
<sequence>MGAKVNKKRLRKYIGVALLLSVVLVLAGCSNLNEPITSHSTGFWDHVVLWNFSRFILWLGSLVGNSSGWAIIIFTIIIRIILLPLNWFQIRSMNKQMEIQPQTKALQEKYSAKDADTQAKLREETQKLYKEAGVNPVAGCLPLLVQLPVMFALYQAIYKTSELRNGSFLWMQLGKADPYYIMAVLAALLTFASTYISSLSQPNQNATTKMMTWIMPLFIFVPALTFPSAITLYWVVTNAFQVVQTLILQNPFKYRRKQREKEEKEKEKQRQIRRAKKRAYKRRK</sequence>
<gene>
    <name evidence="12" type="primary">yidC</name>
    <name evidence="15" type="ORF">ABM34_09005</name>
</gene>
<keyword evidence="10 12" id="KW-0143">Chaperone</keyword>
<feature type="compositionally biased region" description="Basic residues" evidence="13">
    <location>
        <begin position="271"/>
        <end position="284"/>
    </location>
</feature>
<dbReference type="STRING" id="1007676.ABM34_09005"/>
<evidence type="ECO:0000313" key="16">
    <source>
        <dbReference type="Proteomes" id="UP000036106"/>
    </source>
</evidence>
<evidence type="ECO:0000256" key="5">
    <source>
        <dbReference type="ARBA" id="ARBA00022729"/>
    </source>
</evidence>
<feature type="transmembrane region" description="Helical" evidence="12">
    <location>
        <begin position="210"/>
        <end position="226"/>
    </location>
</feature>
<comment type="function">
    <text evidence="12">Required for the insertion and/or proper folding and/or complex formation of integral membrane proteins into the membrane. Involved in integration of membrane proteins that insert both dependently and independently of the Sec translocase complex, as well as at least some lipoproteins.</text>
</comment>
<evidence type="ECO:0000256" key="7">
    <source>
        <dbReference type="ARBA" id="ARBA00022989"/>
    </source>
</evidence>
<evidence type="ECO:0000256" key="11">
    <source>
        <dbReference type="ARBA" id="ARBA00023288"/>
    </source>
</evidence>
<dbReference type="Proteomes" id="UP000036106">
    <property type="component" value="Chromosome"/>
</dbReference>
<keyword evidence="6 12" id="KW-0653">Protein transport</keyword>
<evidence type="ECO:0000256" key="3">
    <source>
        <dbReference type="ARBA" id="ARBA00022475"/>
    </source>
</evidence>
<dbReference type="NCBIfam" id="TIGR03592">
    <property type="entry name" value="yidC_oxa1_cterm"/>
    <property type="match status" value="1"/>
</dbReference>
<feature type="transmembrane region" description="Helical" evidence="12">
    <location>
        <begin position="178"/>
        <end position="198"/>
    </location>
</feature>
<dbReference type="GO" id="GO:0015031">
    <property type="term" value="P:protein transport"/>
    <property type="evidence" value="ECO:0007669"/>
    <property type="project" value="UniProtKB-KW"/>
</dbReference>
<protein>
    <recommendedName>
        <fullName evidence="12">Membrane protein insertase YidC</fullName>
    </recommendedName>
    <alternativeName>
        <fullName evidence="12">Foldase YidC</fullName>
    </alternativeName>
    <alternativeName>
        <fullName evidence="12">Membrane integrase YidC</fullName>
    </alternativeName>
    <alternativeName>
        <fullName evidence="12">Membrane protein YidC</fullName>
    </alternativeName>
</protein>
<feature type="domain" description="Membrane insertase YidC/Oxa/ALB C-terminal" evidence="14">
    <location>
        <begin position="68"/>
        <end position="249"/>
    </location>
</feature>
<keyword evidence="8 12" id="KW-0472">Membrane</keyword>
<name>A0A0H4QI84_9LACO</name>
<comment type="subcellular location">
    <subcellularLocation>
        <location evidence="1 12">Cell membrane</location>
        <topology evidence="1 12">Multi-pass membrane protein</topology>
    </subcellularLocation>
</comment>
<dbReference type="GO" id="GO:0032977">
    <property type="term" value="F:membrane insertase activity"/>
    <property type="evidence" value="ECO:0007669"/>
    <property type="project" value="InterPro"/>
</dbReference>
<feature type="compositionally biased region" description="Basic and acidic residues" evidence="13">
    <location>
        <begin position="259"/>
        <end position="270"/>
    </location>
</feature>
<dbReference type="Pfam" id="PF02096">
    <property type="entry name" value="60KD_IMP"/>
    <property type="match status" value="1"/>
</dbReference>
<keyword evidence="9" id="KW-0564">Palmitate</keyword>
<comment type="similarity">
    <text evidence="12">Belongs to the OXA1/ALB3/YidC family. Type 2 subfamily.</text>
</comment>
<dbReference type="PANTHER" id="PTHR12428:SF65">
    <property type="entry name" value="CYTOCHROME C OXIDASE ASSEMBLY PROTEIN COX18, MITOCHONDRIAL"/>
    <property type="match status" value="1"/>
</dbReference>
<evidence type="ECO:0000256" key="10">
    <source>
        <dbReference type="ARBA" id="ARBA00023186"/>
    </source>
</evidence>
<evidence type="ECO:0000256" key="6">
    <source>
        <dbReference type="ARBA" id="ARBA00022927"/>
    </source>
</evidence>
<evidence type="ECO:0000256" key="8">
    <source>
        <dbReference type="ARBA" id="ARBA00023136"/>
    </source>
</evidence>
<dbReference type="KEGG" id="lgn:ABM34_09005"/>
<dbReference type="OrthoDB" id="9780552at2"/>
<evidence type="ECO:0000256" key="13">
    <source>
        <dbReference type="SAM" id="MobiDB-lite"/>
    </source>
</evidence>
<dbReference type="InterPro" id="IPR028055">
    <property type="entry name" value="YidC/Oxa/ALB_C"/>
</dbReference>
<keyword evidence="16" id="KW-1185">Reference proteome</keyword>
<proteinExistence type="inferred from homology"/>
<dbReference type="GO" id="GO:0051205">
    <property type="term" value="P:protein insertion into membrane"/>
    <property type="evidence" value="ECO:0007669"/>
    <property type="project" value="TreeGrafter"/>
</dbReference>
<evidence type="ECO:0000256" key="1">
    <source>
        <dbReference type="ARBA" id="ARBA00004651"/>
    </source>
</evidence>
<keyword evidence="5 12" id="KW-0732">Signal</keyword>
<evidence type="ECO:0000256" key="2">
    <source>
        <dbReference type="ARBA" id="ARBA00022448"/>
    </source>
</evidence>
<dbReference type="PROSITE" id="PS51257">
    <property type="entry name" value="PROKAR_LIPOPROTEIN"/>
    <property type="match status" value="1"/>
</dbReference>
<keyword evidence="7 12" id="KW-1133">Transmembrane helix</keyword>
<feature type="region of interest" description="Disordered" evidence="13">
    <location>
        <begin position="256"/>
        <end position="284"/>
    </location>
</feature>
<reference evidence="16" key="1">
    <citation type="submission" date="2015-07" db="EMBL/GenBank/DDBJ databases">
        <title>Lactobacillus ginsenosidimutans/EMML 3141/ whole genome sequencing.</title>
        <authorList>
            <person name="Kim M.K."/>
            <person name="Im W.-T."/>
            <person name="Srinivasan S."/>
            <person name="Lee J.-J."/>
        </authorList>
    </citation>
    <scope>NUCLEOTIDE SEQUENCE [LARGE SCALE GENOMIC DNA]</scope>
    <source>
        <strain evidence="16">EMML 3041</strain>
    </source>
</reference>
<dbReference type="InterPro" id="IPR023060">
    <property type="entry name" value="YidC/YidC1/YidC2_Firmicutes"/>
</dbReference>
<dbReference type="PATRIC" id="fig|1007676.4.peg.1822"/>
<feature type="transmembrane region" description="Helical" evidence="12">
    <location>
        <begin position="137"/>
        <end position="158"/>
    </location>
</feature>